<dbReference type="Proteomes" id="UP000008206">
    <property type="component" value="Chromosome"/>
</dbReference>
<evidence type="ECO:0000313" key="3">
    <source>
        <dbReference type="Proteomes" id="UP000008206"/>
    </source>
</evidence>
<organism evidence="2 3">
    <name type="scientific">Gloeothece verrucosa (strain PCC 7822)</name>
    <name type="common">Cyanothece sp. (strain PCC 7822)</name>
    <dbReference type="NCBI Taxonomy" id="497965"/>
    <lineage>
        <taxon>Bacteria</taxon>
        <taxon>Bacillati</taxon>
        <taxon>Cyanobacteriota</taxon>
        <taxon>Cyanophyceae</taxon>
        <taxon>Oscillatoriophycideae</taxon>
        <taxon>Chroococcales</taxon>
        <taxon>Aphanothecaceae</taxon>
        <taxon>Gloeothece</taxon>
        <taxon>Gloeothece verrucosa</taxon>
    </lineage>
</organism>
<evidence type="ECO:0000256" key="1">
    <source>
        <dbReference type="SAM" id="MobiDB-lite"/>
    </source>
</evidence>
<dbReference type="STRING" id="497965.Cyan7822_1744"/>
<dbReference type="AlphaFoldDB" id="E0U8I5"/>
<dbReference type="HOGENOM" id="CLU_207600_1_0_3"/>
<dbReference type="RefSeq" id="WP_013321838.1">
    <property type="nucleotide sequence ID" value="NC_014501.1"/>
</dbReference>
<gene>
    <name evidence="2" type="ordered locus">Cyan7822_1744</name>
</gene>
<dbReference type="KEGG" id="cyj:Cyan7822_1744"/>
<proteinExistence type="predicted"/>
<dbReference type="EMBL" id="CP002198">
    <property type="protein sequence ID" value="ADN13731.1"/>
    <property type="molecule type" value="Genomic_DNA"/>
</dbReference>
<name>E0U8I5_GLOV7</name>
<feature type="region of interest" description="Disordered" evidence="1">
    <location>
        <begin position="25"/>
        <end position="49"/>
    </location>
</feature>
<reference evidence="3" key="1">
    <citation type="journal article" date="2011" name="MBio">
        <title>Novel metabolic attributes of the genus Cyanothece, comprising a group of unicellular nitrogen-fixing Cyanobacteria.</title>
        <authorList>
            <person name="Bandyopadhyay A."/>
            <person name="Elvitigala T."/>
            <person name="Welsh E."/>
            <person name="Stockel J."/>
            <person name="Liberton M."/>
            <person name="Min H."/>
            <person name="Sherman L.A."/>
            <person name="Pakrasi H.B."/>
        </authorList>
    </citation>
    <scope>NUCLEOTIDE SEQUENCE [LARGE SCALE GENOMIC DNA]</scope>
    <source>
        <strain evidence="3">PCC 7822</strain>
    </source>
</reference>
<dbReference type="OrthoDB" id="467239at2"/>
<evidence type="ECO:0008006" key="4">
    <source>
        <dbReference type="Google" id="ProtNLM"/>
    </source>
</evidence>
<protein>
    <recommendedName>
        <fullName evidence="4">Isochorismate synthase</fullName>
    </recommendedName>
</protein>
<sequence length="49" mass="5535">MNIAKSVQDLVQYLAEGFARIFGPNDDQYPEIGVQPFEGEPYQTREADS</sequence>
<evidence type="ECO:0000313" key="2">
    <source>
        <dbReference type="EMBL" id="ADN13731.1"/>
    </source>
</evidence>
<dbReference type="eggNOG" id="ENOG5030QGV">
    <property type="taxonomic scope" value="Bacteria"/>
</dbReference>
<keyword evidence="3" id="KW-1185">Reference proteome</keyword>
<accession>E0U8I5</accession>